<comment type="similarity">
    <text evidence="2">Belongs to the TsaE family.</text>
</comment>
<dbReference type="AlphaFoldDB" id="A0A936EZT3"/>
<dbReference type="GO" id="GO:0002949">
    <property type="term" value="P:tRNA threonylcarbamoyladenosine modification"/>
    <property type="evidence" value="ECO:0007669"/>
    <property type="project" value="InterPro"/>
</dbReference>
<evidence type="ECO:0000256" key="5">
    <source>
        <dbReference type="ARBA" id="ARBA00022694"/>
    </source>
</evidence>
<dbReference type="SUPFAM" id="SSF52540">
    <property type="entry name" value="P-loop containing nucleoside triphosphate hydrolases"/>
    <property type="match status" value="1"/>
</dbReference>
<name>A0A936EZT3_9BACT</name>
<protein>
    <recommendedName>
        <fullName evidence="3">tRNA threonylcarbamoyladenosine biosynthesis protein TsaE</fullName>
    </recommendedName>
    <alternativeName>
        <fullName evidence="10">t(6)A37 threonylcarbamoyladenosine biosynthesis protein TsaE</fullName>
    </alternativeName>
</protein>
<keyword evidence="4" id="KW-0963">Cytoplasm</keyword>
<dbReference type="PANTHER" id="PTHR33540:SF2">
    <property type="entry name" value="TRNA THREONYLCARBAMOYLADENOSINE BIOSYNTHESIS PROTEIN TSAE"/>
    <property type="match status" value="1"/>
</dbReference>
<gene>
    <name evidence="12" type="primary">tsaE</name>
    <name evidence="12" type="ORF">IPN91_02485</name>
</gene>
<evidence type="ECO:0000313" key="12">
    <source>
        <dbReference type="EMBL" id="MBK8571509.1"/>
    </source>
</evidence>
<dbReference type="PANTHER" id="PTHR33540">
    <property type="entry name" value="TRNA THREONYLCARBAMOYLADENOSINE BIOSYNTHESIS PROTEIN TSAE"/>
    <property type="match status" value="1"/>
</dbReference>
<evidence type="ECO:0000256" key="9">
    <source>
        <dbReference type="ARBA" id="ARBA00022842"/>
    </source>
</evidence>
<comment type="caution">
    <text evidence="12">The sequence shown here is derived from an EMBL/GenBank/DDBJ whole genome shotgun (WGS) entry which is preliminary data.</text>
</comment>
<dbReference type="NCBIfam" id="TIGR00150">
    <property type="entry name" value="T6A_YjeE"/>
    <property type="match status" value="1"/>
</dbReference>
<sequence>MAPPLTGCPGPACSPRTSRDSCRSCCVPERFLADEEATEALGEALARLTPPGGTWLLKGGLGAGKTTWTRGFLRGLGGDPEEVASPTYAVLHRYGCSEGRLFHLDLFRTGPDGAWSLGLEESLGAGDRLVVEWAGGDGPWPTGWVARLELTAQEAGRRADWTLPDEPAAR</sequence>
<dbReference type="EMBL" id="JADKCH010000001">
    <property type="protein sequence ID" value="MBK8571509.1"/>
    <property type="molecule type" value="Genomic_DNA"/>
</dbReference>
<dbReference type="GO" id="GO:0005524">
    <property type="term" value="F:ATP binding"/>
    <property type="evidence" value="ECO:0007669"/>
    <property type="project" value="UniProtKB-KW"/>
</dbReference>
<dbReference type="GO" id="GO:0046872">
    <property type="term" value="F:metal ion binding"/>
    <property type="evidence" value="ECO:0007669"/>
    <property type="project" value="UniProtKB-KW"/>
</dbReference>
<dbReference type="GO" id="GO:0005737">
    <property type="term" value="C:cytoplasm"/>
    <property type="evidence" value="ECO:0007669"/>
    <property type="project" value="UniProtKB-SubCell"/>
</dbReference>
<keyword evidence="7" id="KW-0547">Nucleotide-binding</keyword>
<dbReference type="InterPro" id="IPR003442">
    <property type="entry name" value="T6A_TsaE"/>
</dbReference>
<keyword evidence="9" id="KW-0460">Magnesium</keyword>
<keyword evidence="5" id="KW-0819">tRNA processing</keyword>
<proteinExistence type="inferred from homology"/>
<accession>A0A936EZT3</accession>
<evidence type="ECO:0000256" key="2">
    <source>
        <dbReference type="ARBA" id="ARBA00007599"/>
    </source>
</evidence>
<evidence type="ECO:0000256" key="3">
    <source>
        <dbReference type="ARBA" id="ARBA00019010"/>
    </source>
</evidence>
<reference evidence="12 13" key="1">
    <citation type="submission" date="2020-10" db="EMBL/GenBank/DDBJ databases">
        <title>Connecting structure to function with the recovery of over 1000 high-quality activated sludge metagenome-assembled genomes encoding full-length rRNA genes using long-read sequencing.</title>
        <authorList>
            <person name="Singleton C.M."/>
            <person name="Petriglieri F."/>
            <person name="Kristensen J.M."/>
            <person name="Kirkegaard R.H."/>
            <person name="Michaelsen T.Y."/>
            <person name="Andersen M.H."/>
            <person name="Karst S.M."/>
            <person name="Dueholm M.S."/>
            <person name="Nielsen P.H."/>
            <person name="Albertsen M."/>
        </authorList>
    </citation>
    <scope>NUCLEOTIDE SEQUENCE [LARGE SCALE GENOMIC DNA]</scope>
    <source>
        <strain evidence="12">OdNE_18-Q3-R46-58_MAXAC.008</strain>
    </source>
</reference>
<dbReference type="Gene3D" id="3.40.50.300">
    <property type="entry name" value="P-loop containing nucleotide triphosphate hydrolases"/>
    <property type="match status" value="1"/>
</dbReference>
<evidence type="ECO:0000256" key="8">
    <source>
        <dbReference type="ARBA" id="ARBA00022840"/>
    </source>
</evidence>
<evidence type="ECO:0000256" key="11">
    <source>
        <dbReference type="SAM" id="MobiDB-lite"/>
    </source>
</evidence>
<evidence type="ECO:0000256" key="1">
    <source>
        <dbReference type="ARBA" id="ARBA00004496"/>
    </source>
</evidence>
<evidence type="ECO:0000313" key="13">
    <source>
        <dbReference type="Proteomes" id="UP000709959"/>
    </source>
</evidence>
<dbReference type="InterPro" id="IPR027417">
    <property type="entry name" value="P-loop_NTPase"/>
</dbReference>
<evidence type="ECO:0000256" key="4">
    <source>
        <dbReference type="ARBA" id="ARBA00022490"/>
    </source>
</evidence>
<keyword evidence="6" id="KW-0479">Metal-binding</keyword>
<dbReference type="Proteomes" id="UP000709959">
    <property type="component" value="Unassembled WGS sequence"/>
</dbReference>
<organism evidence="12 13">
    <name type="scientific">Candidatus Geothrix odensensis</name>
    <dbReference type="NCBI Taxonomy" id="2954440"/>
    <lineage>
        <taxon>Bacteria</taxon>
        <taxon>Pseudomonadati</taxon>
        <taxon>Acidobacteriota</taxon>
        <taxon>Holophagae</taxon>
        <taxon>Holophagales</taxon>
        <taxon>Holophagaceae</taxon>
        <taxon>Geothrix</taxon>
    </lineage>
</organism>
<keyword evidence="8" id="KW-0067">ATP-binding</keyword>
<feature type="region of interest" description="Disordered" evidence="11">
    <location>
        <begin position="1"/>
        <end position="20"/>
    </location>
</feature>
<evidence type="ECO:0000256" key="6">
    <source>
        <dbReference type="ARBA" id="ARBA00022723"/>
    </source>
</evidence>
<evidence type="ECO:0000256" key="10">
    <source>
        <dbReference type="ARBA" id="ARBA00032441"/>
    </source>
</evidence>
<evidence type="ECO:0000256" key="7">
    <source>
        <dbReference type="ARBA" id="ARBA00022741"/>
    </source>
</evidence>
<comment type="subcellular location">
    <subcellularLocation>
        <location evidence="1">Cytoplasm</location>
    </subcellularLocation>
</comment>
<dbReference type="Pfam" id="PF02367">
    <property type="entry name" value="TsaE"/>
    <property type="match status" value="1"/>
</dbReference>